<keyword evidence="3" id="KW-1185">Reference proteome</keyword>
<accession>A0A1H8RUS3</accession>
<proteinExistence type="predicted"/>
<evidence type="ECO:0000313" key="2">
    <source>
        <dbReference type="EMBL" id="SEO70095.1"/>
    </source>
</evidence>
<sequence>MASAAAVKSKFYKWHRVLGLTALIPVIFWTLSGLSHPFMSNWFRPSIAEEVFKPLPQSQMKPVLSIQQVLDKNSITAIRNFGLVNFNHSTFYQVLDKDSVYNYYSANDGVLLKDGDRLYATYLARYFTQDSTSNIKKIDYQTTFDGQYQPINHLLPVWKISFDRPDGMDIYVETSQSRMGTFNNNTRKSFLWLFEQFHTWQFLADIGGDTFRNVVLLIIMTAMLFALVSGLTVYGLMWKKFKSITQKRKENGGEDKRFVHRFHRQIGLIVSFVMFTFVISGAFHLAVKLHNTETPKPDYGYIIDRKQLAISNLQLPIADSLIKRIAVVSFDGNSYYQVTDNKKQVSYFNTLTGKEQINGDEDYARFLSTYYHTHQDPGKFYGRVKVSRIKQFDNEYGFINKRLPVEKVSYPDGSNWYIETTSSKLATKVAGIDRVEGLSFIFLHKYFGMTWAGKDIRDIVSMLAALGVLVVSLFGLASFIKNK</sequence>
<dbReference type="STRING" id="551995.SAMN05192574_11131"/>
<feature type="transmembrane region" description="Helical" evidence="1">
    <location>
        <begin position="214"/>
        <end position="238"/>
    </location>
</feature>
<gene>
    <name evidence="2" type="ORF">SAMN05192574_11131</name>
</gene>
<dbReference type="Pfam" id="PF03929">
    <property type="entry name" value="PepSY_TM"/>
    <property type="match status" value="1"/>
</dbReference>
<name>A0A1H8RUS3_9SPHI</name>
<dbReference type="PANTHER" id="PTHR34219">
    <property type="entry name" value="IRON-REGULATED INNER MEMBRANE PROTEIN-RELATED"/>
    <property type="match status" value="1"/>
</dbReference>
<organism evidence="2 3">
    <name type="scientific">Mucilaginibacter gossypiicola</name>
    <dbReference type="NCBI Taxonomy" id="551995"/>
    <lineage>
        <taxon>Bacteria</taxon>
        <taxon>Pseudomonadati</taxon>
        <taxon>Bacteroidota</taxon>
        <taxon>Sphingobacteriia</taxon>
        <taxon>Sphingobacteriales</taxon>
        <taxon>Sphingobacteriaceae</taxon>
        <taxon>Mucilaginibacter</taxon>
    </lineage>
</organism>
<feature type="transmembrane region" description="Helical" evidence="1">
    <location>
        <begin position="266"/>
        <end position="287"/>
    </location>
</feature>
<dbReference type="OrthoDB" id="9806195at2"/>
<keyword evidence="1" id="KW-1133">Transmembrane helix</keyword>
<dbReference type="EMBL" id="FOCL01000011">
    <property type="protein sequence ID" value="SEO70095.1"/>
    <property type="molecule type" value="Genomic_DNA"/>
</dbReference>
<dbReference type="InterPro" id="IPR005625">
    <property type="entry name" value="PepSY-ass_TM"/>
</dbReference>
<protein>
    <submittedName>
        <fullName evidence="2">PepSY-associated TM region</fullName>
    </submittedName>
</protein>
<evidence type="ECO:0000256" key="1">
    <source>
        <dbReference type="SAM" id="Phobius"/>
    </source>
</evidence>
<keyword evidence="1" id="KW-0812">Transmembrane</keyword>
<feature type="transmembrane region" description="Helical" evidence="1">
    <location>
        <begin position="459"/>
        <end position="480"/>
    </location>
</feature>
<evidence type="ECO:0000313" key="3">
    <source>
        <dbReference type="Proteomes" id="UP000198942"/>
    </source>
</evidence>
<dbReference type="AlphaFoldDB" id="A0A1H8RUS3"/>
<reference evidence="3" key="1">
    <citation type="submission" date="2016-10" db="EMBL/GenBank/DDBJ databases">
        <authorList>
            <person name="Varghese N."/>
            <person name="Submissions S."/>
        </authorList>
    </citation>
    <scope>NUCLEOTIDE SEQUENCE [LARGE SCALE GENOMIC DNA]</scope>
    <source>
        <strain evidence="3">Gh-48</strain>
    </source>
</reference>
<keyword evidence="1" id="KW-0472">Membrane</keyword>
<dbReference type="RefSeq" id="WP_091217881.1">
    <property type="nucleotide sequence ID" value="NZ_FOCL01000011.1"/>
</dbReference>
<dbReference type="Proteomes" id="UP000198942">
    <property type="component" value="Unassembled WGS sequence"/>
</dbReference>